<protein>
    <submittedName>
        <fullName evidence="2">Uncharacterized protein</fullName>
    </submittedName>
</protein>
<proteinExistence type="predicted"/>
<dbReference type="Proteomes" id="UP000434223">
    <property type="component" value="Unassembled WGS sequence"/>
</dbReference>
<name>A0A174WV03_9FIRM</name>
<comment type="caution">
    <text evidence="2">The sequence shown here is derived from an EMBL/GenBank/DDBJ whole genome shotgun (WGS) entry which is preliminary data.</text>
</comment>
<evidence type="ECO:0000313" key="2">
    <source>
        <dbReference type="EMBL" id="MUB66993.1"/>
    </source>
</evidence>
<organism evidence="2 3">
    <name type="scientific">Hungatella hathewayi</name>
    <dbReference type="NCBI Taxonomy" id="154046"/>
    <lineage>
        <taxon>Bacteria</taxon>
        <taxon>Bacillati</taxon>
        <taxon>Bacillota</taxon>
        <taxon>Clostridia</taxon>
        <taxon>Lachnospirales</taxon>
        <taxon>Lachnospiraceae</taxon>
        <taxon>Hungatella</taxon>
    </lineage>
</organism>
<accession>A0A174WV03</accession>
<reference evidence="1" key="2">
    <citation type="submission" date="2022-01" db="EMBL/GenBank/DDBJ databases">
        <title>Novel bile acid biosynthetic pathways are enriched in the microbiome of centenarians.</title>
        <authorList>
            <person name="Sato Y."/>
            <person name="Atarashi K."/>
            <person name="Plichta R.D."/>
            <person name="Arai Y."/>
            <person name="Sasajima S."/>
            <person name="Kearney M.S."/>
            <person name="Suda W."/>
            <person name="Takeshita K."/>
            <person name="Sasaki T."/>
            <person name="Okamoto S."/>
            <person name="Skelly N.A."/>
            <person name="Okamura Y."/>
            <person name="Vlamakis H."/>
            <person name="Li Y."/>
            <person name="Tanoue T."/>
            <person name="Takei H."/>
            <person name="Nittono H."/>
            <person name="Narushima S."/>
            <person name="Irie J."/>
            <person name="Itoh H."/>
            <person name="Moriya K."/>
            <person name="Sugiura Y."/>
            <person name="Suematsu M."/>
            <person name="Moritoki N."/>
            <person name="Shibata S."/>
            <person name="Littman R.D."/>
            <person name="Fischbach A.M."/>
            <person name="Uwamino Y."/>
            <person name="Inoue T."/>
            <person name="Honda A."/>
            <person name="Hattori M."/>
            <person name="Murai T."/>
            <person name="Xavier J.R."/>
            <person name="Hirose N."/>
            <person name="Honda K."/>
        </authorList>
    </citation>
    <scope>NUCLEOTIDE SEQUENCE</scope>
    <source>
        <strain evidence="1">CE91-St55</strain>
    </source>
</reference>
<evidence type="ECO:0000313" key="3">
    <source>
        <dbReference type="Proteomes" id="UP000434223"/>
    </source>
</evidence>
<dbReference type="EMBL" id="BQNJ01000002">
    <property type="protein sequence ID" value="GKH02842.1"/>
    <property type="molecule type" value="Genomic_DNA"/>
</dbReference>
<dbReference type="OrthoDB" id="3242975at2"/>
<dbReference type="AlphaFoldDB" id="A0A174WV03"/>
<evidence type="ECO:0000313" key="1">
    <source>
        <dbReference type="EMBL" id="GKH02842.1"/>
    </source>
</evidence>
<reference evidence="2 3" key="1">
    <citation type="submission" date="2019-09" db="EMBL/GenBank/DDBJ databases">
        <title>Draft genome sequencing of Hungatella hathewayi 123Y-2.</title>
        <authorList>
            <person name="Lv Q."/>
            <person name="Li S."/>
        </authorList>
    </citation>
    <scope>NUCLEOTIDE SEQUENCE [LARGE SCALE GENOMIC DNA]</scope>
    <source>
        <strain evidence="2 3">123Y-2</strain>
    </source>
</reference>
<dbReference type="EMBL" id="WNME01000040">
    <property type="protein sequence ID" value="MUB66993.1"/>
    <property type="molecule type" value="Genomic_DNA"/>
</dbReference>
<gene>
    <name evidence="1" type="ORF">CE91St55_48230</name>
    <name evidence="2" type="ORF">GNE07_28655</name>
</gene>
<sequence length="141" mass="16680">MTAKEYLKEIKKIDVAIDQKQIEYETLKGSRTYVGGTDYSAERVQTSPDGSGFTRISDRITDMQREINDEIDQWHDMRHERIGQIQQLSKVEYVDILFRKYVQYQSLETIAGDLDKSYYWTCHLHGEALQEFEERFLKVSN</sequence>
<dbReference type="GeneID" id="93149033"/>
<dbReference type="Proteomes" id="UP001055091">
    <property type="component" value="Unassembled WGS sequence"/>
</dbReference>
<dbReference type="RefSeq" id="WP_006776877.1">
    <property type="nucleotide sequence ID" value="NZ_BQNJ01000002.1"/>
</dbReference>